<evidence type="ECO:0008006" key="3">
    <source>
        <dbReference type="Google" id="ProtNLM"/>
    </source>
</evidence>
<dbReference type="InterPro" id="IPR036768">
    <property type="entry name" value="PolIII_chi_sf"/>
</dbReference>
<dbReference type="EMBL" id="BJYR01000007">
    <property type="protein sequence ID" value="GEN99214.1"/>
    <property type="molecule type" value="Genomic_DNA"/>
</dbReference>
<dbReference type="PANTHER" id="PTHR38767:SF1">
    <property type="entry name" value="DNA POLYMERASE III SUBUNIT CHI"/>
    <property type="match status" value="1"/>
</dbReference>
<dbReference type="OrthoDB" id="9795973at2"/>
<sequence>MRVDFYQLSRDPAELVLPRLAQGTLGAGERLLVVSEDADQLGRISEALWTRIPESFLANGIAGGEHDARQPILLSHEPVPANGARYLALADGVWRDMAEGFDGAERVFLLFPPDRIDDARGTWRMLGKREGAERKYWRQEGGKWLEGP</sequence>
<organism evidence="1 2">
    <name type="scientific">Novosphingobium sediminis</name>
    <dbReference type="NCBI Taxonomy" id="707214"/>
    <lineage>
        <taxon>Bacteria</taxon>
        <taxon>Pseudomonadati</taxon>
        <taxon>Pseudomonadota</taxon>
        <taxon>Alphaproteobacteria</taxon>
        <taxon>Sphingomonadales</taxon>
        <taxon>Sphingomonadaceae</taxon>
        <taxon>Novosphingobium</taxon>
    </lineage>
</organism>
<comment type="caution">
    <text evidence="1">The sequence shown here is derived from an EMBL/GenBank/DDBJ whole genome shotgun (WGS) entry which is preliminary data.</text>
</comment>
<dbReference type="Proteomes" id="UP000321464">
    <property type="component" value="Unassembled WGS sequence"/>
</dbReference>
<dbReference type="GO" id="GO:0006260">
    <property type="term" value="P:DNA replication"/>
    <property type="evidence" value="ECO:0007669"/>
    <property type="project" value="InterPro"/>
</dbReference>
<dbReference type="InterPro" id="IPR007459">
    <property type="entry name" value="DNA_pol3_chi"/>
</dbReference>
<keyword evidence="2" id="KW-1185">Reference proteome</keyword>
<protein>
    <recommendedName>
        <fullName evidence="3">DNA polymerase III subunit chi</fullName>
    </recommendedName>
</protein>
<proteinExistence type="predicted"/>
<dbReference type="Pfam" id="PF04364">
    <property type="entry name" value="DNA_pol3_chi"/>
    <property type="match status" value="1"/>
</dbReference>
<dbReference type="GO" id="GO:0003677">
    <property type="term" value="F:DNA binding"/>
    <property type="evidence" value="ECO:0007669"/>
    <property type="project" value="InterPro"/>
</dbReference>
<evidence type="ECO:0000313" key="2">
    <source>
        <dbReference type="Proteomes" id="UP000321464"/>
    </source>
</evidence>
<name>A0A512AHM7_9SPHN</name>
<dbReference type="RefSeq" id="WP_147158573.1">
    <property type="nucleotide sequence ID" value="NZ_BJYR01000007.1"/>
</dbReference>
<gene>
    <name evidence="1" type="ORF">NSE01_10470</name>
</gene>
<dbReference type="Gene3D" id="3.40.50.10110">
    <property type="entry name" value="DNA polymerase III subunit chi"/>
    <property type="match status" value="1"/>
</dbReference>
<dbReference type="GO" id="GO:0032298">
    <property type="term" value="P:positive regulation of DNA-templated DNA replication initiation"/>
    <property type="evidence" value="ECO:0007669"/>
    <property type="project" value="TreeGrafter"/>
</dbReference>
<dbReference type="AlphaFoldDB" id="A0A512AHM7"/>
<accession>A0A512AHM7</accession>
<dbReference type="SUPFAM" id="SSF102400">
    <property type="entry name" value="DNA polymerase III chi subunit"/>
    <property type="match status" value="1"/>
</dbReference>
<reference evidence="1 2" key="1">
    <citation type="submission" date="2019-07" db="EMBL/GenBank/DDBJ databases">
        <title>Whole genome shotgun sequence of Novosphingobium sediminis NBRC 106119.</title>
        <authorList>
            <person name="Hosoyama A."/>
            <person name="Uohara A."/>
            <person name="Ohji S."/>
            <person name="Ichikawa N."/>
        </authorList>
    </citation>
    <scope>NUCLEOTIDE SEQUENCE [LARGE SCALE GENOMIC DNA]</scope>
    <source>
        <strain evidence="1 2">NBRC 106119</strain>
    </source>
</reference>
<evidence type="ECO:0000313" key="1">
    <source>
        <dbReference type="EMBL" id="GEN99214.1"/>
    </source>
</evidence>
<dbReference type="GO" id="GO:0003887">
    <property type="term" value="F:DNA-directed DNA polymerase activity"/>
    <property type="evidence" value="ECO:0007669"/>
    <property type="project" value="InterPro"/>
</dbReference>
<dbReference type="PANTHER" id="PTHR38767">
    <property type="entry name" value="DNA POLYMERASE III SUBUNIT CHI"/>
    <property type="match status" value="1"/>
</dbReference>